<dbReference type="Proteomes" id="UP000886998">
    <property type="component" value="Unassembled WGS sequence"/>
</dbReference>
<dbReference type="SUPFAM" id="SSF56219">
    <property type="entry name" value="DNase I-like"/>
    <property type="match status" value="1"/>
</dbReference>
<evidence type="ECO:0000313" key="2">
    <source>
        <dbReference type="Proteomes" id="UP000886998"/>
    </source>
</evidence>
<gene>
    <name evidence="1" type="primary">NCL1_39713</name>
    <name evidence="1" type="ORF">TNIN_247561</name>
</gene>
<evidence type="ECO:0000313" key="1">
    <source>
        <dbReference type="EMBL" id="GFY60331.1"/>
    </source>
</evidence>
<keyword evidence="2" id="KW-1185">Reference proteome</keyword>
<dbReference type="EMBL" id="BMAV01013105">
    <property type="protein sequence ID" value="GFY60331.1"/>
    <property type="molecule type" value="Genomic_DNA"/>
</dbReference>
<sequence length="151" mass="17494">MTRLIKEHLNFLQINLHKSKKATQQLILNLENDNVDVDLIQEPHCFKGKLPGFPNTFKLFYDTTSEVIKAAIIVRNMAITVFSDPRNLDYNSAMIDISFGGYDFTVFSYYFEPSVNIDLDLRKIEQLFSNKVSKRYGVWMQIASLKFGLVM</sequence>
<name>A0A8X7C7C9_9ARAC</name>
<protein>
    <submittedName>
        <fullName evidence="1">Uncharacterized protein</fullName>
    </submittedName>
</protein>
<proteinExistence type="predicted"/>
<dbReference type="InterPro" id="IPR036691">
    <property type="entry name" value="Endo/exonu/phosph_ase_sf"/>
</dbReference>
<dbReference type="Gene3D" id="3.60.10.10">
    <property type="entry name" value="Endonuclease/exonuclease/phosphatase"/>
    <property type="match status" value="1"/>
</dbReference>
<organism evidence="1 2">
    <name type="scientific">Trichonephila inaurata madagascariensis</name>
    <dbReference type="NCBI Taxonomy" id="2747483"/>
    <lineage>
        <taxon>Eukaryota</taxon>
        <taxon>Metazoa</taxon>
        <taxon>Ecdysozoa</taxon>
        <taxon>Arthropoda</taxon>
        <taxon>Chelicerata</taxon>
        <taxon>Arachnida</taxon>
        <taxon>Araneae</taxon>
        <taxon>Araneomorphae</taxon>
        <taxon>Entelegynae</taxon>
        <taxon>Araneoidea</taxon>
        <taxon>Nephilidae</taxon>
        <taxon>Trichonephila</taxon>
        <taxon>Trichonephila inaurata</taxon>
    </lineage>
</organism>
<accession>A0A8X7C7C9</accession>
<dbReference type="AlphaFoldDB" id="A0A8X7C7C9"/>
<reference evidence="1" key="1">
    <citation type="submission" date="2020-08" db="EMBL/GenBank/DDBJ databases">
        <title>Multicomponent nature underlies the extraordinary mechanical properties of spider dragline silk.</title>
        <authorList>
            <person name="Kono N."/>
            <person name="Nakamura H."/>
            <person name="Mori M."/>
            <person name="Yoshida Y."/>
            <person name="Ohtoshi R."/>
            <person name="Malay A.D."/>
            <person name="Moran D.A.P."/>
            <person name="Tomita M."/>
            <person name="Numata K."/>
            <person name="Arakawa K."/>
        </authorList>
    </citation>
    <scope>NUCLEOTIDE SEQUENCE</scope>
</reference>
<comment type="caution">
    <text evidence="1">The sequence shown here is derived from an EMBL/GenBank/DDBJ whole genome shotgun (WGS) entry which is preliminary data.</text>
</comment>